<dbReference type="InterPro" id="IPR036390">
    <property type="entry name" value="WH_DNA-bd_sf"/>
</dbReference>
<evidence type="ECO:0000256" key="10">
    <source>
        <dbReference type="SAM" id="MobiDB-lite"/>
    </source>
</evidence>
<feature type="compositionally biased region" description="Low complexity" evidence="10">
    <location>
        <begin position="641"/>
        <end position="668"/>
    </location>
</feature>
<accession>A0AAE1ZGQ8</accession>
<reference evidence="11" key="2">
    <citation type="journal article" date="2023" name="Infect Dis Poverty">
        <title>Chromosome-scale genome of the human blood fluke Schistosoma mekongi and its implications for public health.</title>
        <authorList>
            <person name="Zhou M."/>
            <person name="Xu L."/>
            <person name="Xu D."/>
            <person name="Chen W."/>
            <person name="Khan J."/>
            <person name="Hu Y."/>
            <person name="Huang H."/>
            <person name="Wei H."/>
            <person name="Zhang Y."/>
            <person name="Chusongsang P."/>
            <person name="Tanasarnprasert K."/>
            <person name="Hu X."/>
            <person name="Limpanont Y."/>
            <person name="Lv Z."/>
        </authorList>
    </citation>
    <scope>NUCLEOTIDE SEQUENCE</scope>
    <source>
        <strain evidence="11">LV_2022a</strain>
    </source>
</reference>
<dbReference type="InterPro" id="IPR036388">
    <property type="entry name" value="WH-like_DNA-bd_sf"/>
</dbReference>
<keyword evidence="4" id="KW-0805">Transcription regulation</keyword>
<evidence type="ECO:0000256" key="3">
    <source>
        <dbReference type="ARBA" id="ARBA00020812"/>
    </source>
</evidence>
<comment type="caution">
    <text evidence="11">The sequence shown here is derived from an EMBL/GenBank/DDBJ whole genome shotgun (WGS) entry which is preliminary data.</text>
</comment>
<keyword evidence="7" id="KW-0539">Nucleus</keyword>
<dbReference type="GO" id="GO:0016251">
    <property type="term" value="F:RNA polymerase II general transcription initiation factor activity"/>
    <property type="evidence" value="ECO:0007669"/>
    <property type="project" value="TreeGrafter"/>
</dbReference>
<evidence type="ECO:0000256" key="5">
    <source>
        <dbReference type="ARBA" id="ARBA00023125"/>
    </source>
</evidence>
<protein>
    <recommendedName>
        <fullName evidence="3">General transcription factor IIF subunit 1</fullName>
    </recommendedName>
    <alternativeName>
        <fullName evidence="9">Transcription initiation factor IIF subunit alpha</fullName>
    </alternativeName>
</protein>
<dbReference type="GO" id="GO:0001096">
    <property type="term" value="F:TFIIF-class transcription factor complex binding"/>
    <property type="evidence" value="ECO:0007669"/>
    <property type="project" value="TreeGrafter"/>
</dbReference>
<evidence type="ECO:0000313" key="12">
    <source>
        <dbReference type="Proteomes" id="UP001292079"/>
    </source>
</evidence>
<evidence type="ECO:0000256" key="7">
    <source>
        <dbReference type="ARBA" id="ARBA00023242"/>
    </source>
</evidence>
<keyword evidence="6" id="KW-0804">Transcription</keyword>
<name>A0AAE1ZGQ8_SCHME</name>
<feature type="compositionally biased region" description="Basic residues" evidence="10">
    <location>
        <begin position="479"/>
        <end position="491"/>
    </location>
</feature>
<dbReference type="PANTHER" id="PTHR13011:SF0">
    <property type="entry name" value="GENERAL TRANSCRIPTION FACTOR IIF SUBUNIT 1"/>
    <property type="match status" value="1"/>
</dbReference>
<gene>
    <name evidence="11" type="ORF">MN116_003104</name>
</gene>
<dbReference type="InterPro" id="IPR011039">
    <property type="entry name" value="TFIIF_interaction"/>
</dbReference>
<evidence type="ECO:0000256" key="1">
    <source>
        <dbReference type="ARBA" id="ARBA00004123"/>
    </source>
</evidence>
<keyword evidence="5" id="KW-0238">DNA-binding</keyword>
<keyword evidence="12" id="KW-1185">Reference proteome</keyword>
<evidence type="ECO:0000256" key="9">
    <source>
        <dbReference type="ARBA" id="ARBA00031523"/>
    </source>
</evidence>
<dbReference type="Proteomes" id="UP001292079">
    <property type="component" value="Unassembled WGS sequence"/>
</dbReference>
<evidence type="ECO:0000313" key="11">
    <source>
        <dbReference type="EMBL" id="KAK4473765.1"/>
    </source>
</evidence>
<feature type="region of interest" description="Disordered" evidence="10">
    <location>
        <begin position="696"/>
        <end position="764"/>
    </location>
</feature>
<feature type="compositionally biased region" description="Basic and acidic residues" evidence="10">
    <location>
        <begin position="618"/>
        <end position="629"/>
    </location>
</feature>
<sequence>MSGLPNPTPVRVEKIAPQITEVSEVQNITFVSRLGVQYTRPTHNFIATPPRDSVVSPGPVVVIRPIGNTSNPVNVTSAASSTSLKITPIVPLKISTIQSTSNASRPNSVPAQIQNIPVPSLTRVSSLITHSARPHSVQSGSTTVDGLSGKPKIVDEKQTPQRNVIREMQVRVPNKKDKRFSVLRFHTADRLDLSSAPEVFMQRENNLKAYRSSYGTTEMPDTGAGSEFGREAKEEARLKKFGVVRESYKPDDQPWLMTVGKGKASRRRFRGVREGSVSENVEYFVFCQCKDGNFDAYPVNAWYKMKPEISYRFLREDEAEAEYSRLHKTLNLFNVMVKRKLTDNVSEDESNMDREISKGLKFLSSLGDHSSNQKNITELKTKDLKTETSLKLTDLEELDSGSEADDDDDEDDLDDDTHSKNSNADLTKSEDGPSSSKGKSLFEDSDDRSKAGSKGGLLKASERSRLAKKKQRAAAIVTKMRRGVKRRKRKTINMDSSDEEDDPDEEAQDESELDDHEGDEVDYMTNSSSDEEKLSSEEREKIYEETGVDEEVALKTLLTDISSDEEEKSEGDTQDVDENVLDDDEEDIPHTSKRRGETDDVKQSQGNDFQKGTKYAIHKSEDDRLEAAAKSHRIHKKRQGSDNNDSGSSSSSSSSSADEDSSTYSSSDSDLDNRLKSIQKNAKKAEVMQKLSDTVHHSTPLTSGISCGPSDNQPINSGINSNLKRLTSDLTTPVNPTDITDSPAAKKLRNDISPSSVTPTSSTDSELVNTVRKYLMRKPITVRELLKKIRLRKLVGKNEDAQTLLANVLRQLRPIKQTINGQHALSLKH</sequence>
<feature type="compositionally biased region" description="Basic and acidic residues" evidence="10">
    <location>
        <begin position="588"/>
        <end position="602"/>
    </location>
</feature>
<evidence type="ECO:0000256" key="2">
    <source>
        <dbReference type="ARBA" id="ARBA00005249"/>
    </source>
</evidence>
<dbReference type="GO" id="GO:0005674">
    <property type="term" value="C:transcription factor TFIIF complex"/>
    <property type="evidence" value="ECO:0007669"/>
    <property type="project" value="TreeGrafter"/>
</dbReference>
<evidence type="ECO:0000256" key="4">
    <source>
        <dbReference type="ARBA" id="ARBA00023015"/>
    </source>
</evidence>
<feature type="region of interest" description="Disordered" evidence="10">
    <location>
        <begin position="131"/>
        <end position="153"/>
    </location>
</feature>
<organism evidence="11 12">
    <name type="scientific">Schistosoma mekongi</name>
    <name type="common">Parasitic worm</name>
    <dbReference type="NCBI Taxonomy" id="38744"/>
    <lineage>
        <taxon>Eukaryota</taxon>
        <taxon>Metazoa</taxon>
        <taxon>Spiralia</taxon>
        <taxon>Lophotrochozoa</taxon>
        <taxon>Platyhelminthes</taxon>
        <taxon>Trematoda</taxon>
        <taxon>Digenea</taxon>
        <taxon>Strigeidida</taxon>
        <taxon>Schistosomatoidea</taxon>
        <taxon>Schistosomatidae</taxon>
        <taxon>Schistosoma</taxon>
    </lineage>
</organism>
<dbReference type="GO" id="GO:0003677">
    <property type="term" value="F:DNA binding"/>
    <property type="evidence" value="ECO:0007669"/>
    <property type="project" value="UniProtKB-KW"/>
</dbReference>
<evidence type="ECO:0000256" key="8">
    <source>
        <dbReference type="ARBA" id="ARBA00025232"/>
    </source>
</evidence>
<feature type="compositionally biased region" description="Acidic residues" evidence="10">
    <location>
        <begin position="395"/>
        <end position="415"/>
    </location>
</feature>
<feature type="region of interest" description="Disordered" evidence="10">
    <location>
        <begin position="394"/>
        <end position="673"/>
    </location>
</feature>
<comment type="similarity">
    <text evidence="2">Belongs to the TFIIF alpha subunit family.</text>
</comment>
<dbReference type="SUPFAM" id="SSF46785">
    <property type="entry name" value="Winged helix' DNA-binding domain"/>
    <property type="match status" value="1"/>
</dbReference>
<reference evidence="11" key="1">
    <citation type="submission" date="2022-04" db="EMBL/GenBank/DDBJ databases">
        <authorList>
            <person name="Xu L."/>
            <person name="Lv Z."/>
        </authorList>
    </citation>
    <scope>NUCLEOTIDE SEQUENCE</scope>
    <source>
        <strain evidence="11">LV_2022a</strain>
    </source>
</reference>
<feature type="compositionally biased region" description="Low complexity" evidence="10">
    <location>
        <begin position="753"/>
        <end position="764"/>
    </location>
</feature>
<dbReference type="Gene3D" id="1.10.10.10">
    <property type="entry name" value="Winged helix-like DNA-binding domain superfamily/Winged helix DNA-binding domain"/>
    <property type="match status" value="1"/>
</dbReference>
<feature type="compositionally biased region" description="Acidic residues" evidence="10">
    <location>
        <begin position="562"/>
        <end position="587"/>
    </location>
</feature>
<dbReference type="Pfam" id="PF05793">
    <property type="entry name" value="TFIIF_alpha"/>
    <property type="match status" value="1"/>
</dbReference>
<dbReference type="InterPro" id="IPR008851">
    <property type="entry name" value="TFIIF-alpha"/>
</dbReference>
<dbReference type="GO" id="GO:0006367">
    <property type="term" value="P:transcription initiation at RNA polymerase II promoter"/>
    <property type="evidence" value="ECO:0007669"/>
    <property type="project" value="InterPro"/>
</dbReference>
<feature type="compositionally biased region" description="Polar residues" evidence="10">
    <location>
        <begin position="697"/>
        <end position="740"/>
    </location>
</feature>
<proteinExistence type="inferred from homology"/>
<dbReference type="EMBL" id="JALJAT010000002">
    <property type="protein sequence ID" value="KAK4473765.1"/>
    <property type="molecule type" value="Genomic_DNA"/>
</dbReference>
<comment type="function">
    <text evidence="8">TFIIF is a general transcription initiation factor that binds to RNA polymerase II and helps to recruit it to the initiation complex in collaboration with TFIIB. It promotes transcription elongation.</text>
</comment>
<feature type="compositionally biased region" description="Polar residues" evidence="10">
    <location>
        <begin position="420"/>
        <end position="438"/>
    </location>
</feature>
<dbReference type="AlphaFoldDB" id="A0AAE1ZGQ8"/>
<dbReference type="PANTHER" id="PTHR13011">
    <property type="entry name" value="TFIIF-ALPHA"/>
    <property type="match status" value="1"/>
</dbReference>
<feature type="compositionally biased region" description="Polar residues" evidence="10">
    <location>
        <begin position="136"/>
        <end position="145"/>
    </location>
</feature>
<feature type="compositionally biased region" description="Basic and acidic residues" evidence="10">
    <location>
        <begin position="530"/>
        <end position="544"/>
    </location>
</feature>
<dbReference type="SUPFAM" id="SSF50916">
    <property type="entry name" value="Rap30/74 interaction domains"/>
    <property type="match status" value="1"/>
</dbReference>
<comment type="subcellular location">
    <subcellularLocation>
        <location evidence="1">Nucleus</location>
    </subcellularLocation>
</comment>
<dbReference type="GO" id="GO:0032968">
    <property type="term" value="P:positive regulation of transcription elongation by RNA polymerase II"/>
    <property type="evidence" value="ECO:0007669"/>
    <property type="project" value="InterPro"/>
</dbReference>
<feature type="compositionally biased region" description="Acidic residues" evidence="10">
    <location>
        <begin position="496"/>
        <end position="522"/>
    </location>
</feature>
<evidence type="ECO:0000256" key="6">
    <source>
        <dbReference type="ARBA" id="ARBA00023163"/>
    </source>
</evidence>